<dbReference type="Proteomes" id="UP000480222">
    <property type="component" value="Unassembled WGS sequence"/>
</dbReference>
<proteinExistence type="predicted"/>
<gene>
    <name evidence="2" type="ORF">CIP107547_00348</name>
</gene>
<feature type="domain" description="Helix-turn-helix" evidence="1">
    <location>
        <begin position="81"/>
        <end position="130"/>
    </location>
</feature>
<dbReference type="AlphaFoldDB" id="A0A6J4W3C9"/>
<name>A0A6J4W3C9_CORDP</name>
<dbReference type="SUPFAM" id="SSF46955">
    <property type="entry name" value="Putative DNA-binding domain"/>
    <property type="match status" value="1"/>
</dbReference>
<protein>
    <submittedName>
        <fullName evidence="2">DNA-binding protein</fullName>
    </submittedName>
</protein>
<organism evidence="2 3">
    <name type="scientific">Corynebacterium diphtheriae</name>
    <dbReference type="NCBI Taxonomy" id="1717"/>
    <lineage>
        <taxon>Bacteria</taxon>
        <taxon>Bacillati</taxon>
        <taxon>Actinomycetota</taxon>
        <taxon>Actinomycetes</taxon>
        <taxon>Mycobacteriales</taxon>
        <taxon>Corynebacteriaceae</taxon>
        <taxon>Corynebacterium</taxon>
    </lineage>
</organism>
<dbReference type="EMBL" id="CADDAV010000003">
    <property type="protein sequence ID" value="CAB0583220.1"/>
    <property type="molecule type" value="Genomic_DNA"/>
</dbReference>
<dbReference type="GO" id="GO:0003677">
    <property type="term" value="F:DNA binding"/>
    <property type="evidence" value="ECO:0007669"/>
    <property type="project" value="UniProtKB-KW"/>
</dbReference>
<accession>A0A6J4W3C9</accession>
<comment type="caution">
    <text evidence="2">The sequence shown here is derived from an EMBL/GenBank/DDBJ whole genome shotgun (WGS) entry which is preliminary data.</text>
</comment>
<dbReference type="NCBIfam" id="TIGR01764">
    <property type="entry name" value="excise"/>
    <property type="match status" value="1"/>
</dbReference>
<dbReference type="Pfam" id="PF12728">
    <property type="entry name" value="HTH_17"/>
    <property type="match status" value="1"/>
</dbReference>
<sequence length="170" mass="19178">MSFSERTYFPPAEEGELSKVESFLAVYKDRHGTEARPQFFLSGSNEGEQILLPKELYEILVRTVEALASGKAVTIHPNDPLVTTQQAAELLGVSRPTVVKLIEDGKLEATKVTRHRRIKLEDVLRYQERQTIEQLDFLASTTSDAPALTESEYVSVRKMLANKRKESRIG</sequence>
<keyword evidence="2" id="KW-0238">DNA-binding</keyword>
<evidence type="ECO:0000313" key="3">
    <source>
        <dbReference type="Proteomes" id="UP000480222"/>
    </source>
</evidence>
<dbReference type="InterPro" id="IPR010093">
    <property type="entry name" value="SinI_DNA-bd"/>
</dbReference>
<evidence type="ECO:0000313" key="2">
    <source>
        <dbReference type="EMBL" id="CAB0583220.1"/>
    </source>
</evidence>
<reference evidence="2 3" key="1">
    <citation type="submission" date="2020-02" db="EMBL/GenBank/DDBJ databases">
        <authorList>
            <person name="Brisse S."/>
        </authorList>
    </citation>
    <scope>NUCLEOTIDE SEQUENCE [LARGE SCALE GENOMIC DNA]</scope>
    <source>
        <strain evidence="2">CIP107547</strain>
    </source>
</reference>
<dbReference type="InterPro" id="IPR009061">
    <property type="entry name" value="DNA-bd_dom_put_sf"/>
</dbReference>
<dbReference type="InterPro" id="IPR041657">
    <property type="entry name" value="HTH_17"/>
</dbReference>
<dbReference type="RefSeq" id="WP_014319686.1">
    <property type="nucleotide sequence ID" value="NZ_CAJDXW010000027.1"/>
</dbReference>
<evidence type="ECO:0000259" key="1">
    <source>
        <dbReference type="Pfam" id="PF12728"/>
    </source>
</evidence>